<keyword evidence="1" id="KW-1133">Transmembrane helix</keyword>
<evidence type="ECO:0000256" key="1">
    <source>
        <dbReference type="SAM" id="Phobius"/>
    </source>
</evidence>
<feature type="transmembrane region" description="Helical" evidence="1">
    <location>
        <begin position="151"/>
        <end position="173"/>
    </location>
</feature>
<reference evidence="3" key="1">
    <citation type="submission" date="2016-10" db="EMBL/GenBank/DDBJ databases">
        <authorList>
            <person name="Varghese N."/>
            <person name="Submissions S."/>
        </authorList>
    </citation>
    <scope>NUCLEOTIDE SEQUENCE [LARGE SCALE GENOMIC DNA]</scope>
    <source>
        <strain evidence="3">ATCC 25963</strain>
    </source>
</reference>
<dbReference type="Proteomes" id="UP000199400">
    <property type="component" value="Unassembled WGS sequence"/>
</dbReference>
<dbReference type="AlphaFoldDB" id="A0A1I2DPJ9"/>
<gene>
    <name evidence="2" type="ORF">SAMN02745121_05661</name>
</gene>
<dbReference type="STRING" id="54.SAMN02745121_05661"/>
<feature type="transmembrane region" description="Helical" evidence="1">
    <location>
        <begin position="47"/>
        <end position="67"/>
    </location>
</feature>
<feature type="transmembrane region" description="Helical" evidence="1">
    <location>
        <begin position="79"/>
        <end position="105"/>
    </location>
</feature>
<dbReference type="EMBL" id="FOMX01000020">
    <property type="protein sequence ID" value="SFE82398.1"/>
    <property type="molecule type" value="Genomic_DNA"/>
</dbReference>
<organism evidence="2 3">
    <name type="scientific">Nannocystis exedens</name>
    <dbReference type="NCBI Taxonomy" id="54"/>
    <lineage>
        <taxon>Bacteria</taxon>
        <taxon>Pseudomonadati</taxon>
        <taxon>Myxococcota</taxon>
        <taxon>Polyangia</taxon>
        <taxon>Nannocystales</taxon>
        <taxon>Nannocystaceae</taxon>
        <taxon>Nannocystis</taxon>
    </lineage>
</organism>
<evidence type="ECO:0000313" key="3">
    <source>
        <dbReference type="Proteomes" id="UP000199400"/>
    </source>
</evidence>
<keyword evidence="3" id="KW-1185">Reference proteome</keyword>
<protein>
    <submittedName>
        <fullName evidence="2">Uncharacterized protein</fullName>
    </submittedName>
</protein>
<accession>A0A1I2DPJ9</accession>
<keyword evidence="1" id="KW-0812">Transmembrane</keyword>
<proteinExistence type="predicted"/>
<name>A0A1I2DPJ9_9BACT</name>
<sequence length="505" mass="53699">MPRPRACGANPRLSAWRRADTLAIVNLPGTPFDEVALGLKASTGPRIAGGLMIVNAVLVLAETFLMPEQAKPDLLTPSFPVTALIDIALGVSLVSGSTGAVGLSIIRVGLGLLLFTLMRAFAGDWLAAGMQVGVSVAFLLLLVGHPRRLRIGLAALLFGFYLVLEGLGVYIVLSGQNPIARAVLSARGELAGEPAGEVVGGLVDYRLRAPSDRWFLRTDEAARRDNPLADRWLIRPDLDAHLLIIAERVPDTMVPLAPFVDTVVGNMRGAASDFELLDAAPLPGYPDTGKLLRMRATVDGQHIDYLAGLVTAYGSAYQLIGFTGAHNFAAVEPELRAALESFVLPASAALPKGAGRVVGAAAPYAITAPNERWIAASPEMLAQQNPDSDRWILRPDVDAHLTVVLEPLGEETTAAALMQQMPERLRSSWPTASFHPDEPLAGTHVSGQILHASVAGAEGAFEIDYAIYVLGLRAFHVVAMAPAPAYPGVRDELRQAQLSFEPPND</sequence>
<feature type="transmembrane region" description="Helical" evidence="1">
    <location>
        <begin position="125"/>
        <end position="144"/>
    </location>
</feature>
<keyword evidence="1" id="KW-0472">Membrane</keyword>
<evidence type="ECO:0000313" key="2">
    <source>
        <dbReference type="EMBL" id="SFE82398.1"/>
    </source>
</evidence>